<feature type="region of interest" description="Disordered" evidence="2">
    <location>
        <begin position="193"/>
        <end position="218"/>
    </location>
</feature>
<evidence type="ECO:0000256" key="1">
    <source>
        <dbReference type="SAM" id="Coils"/>
    </source>
</evidence>
<feature type="compositionally biased region" description="Basic and acidic residues" evidence="2">
    <location>
        <begin position="201"/>
        <end position="218"/>
    </location>
</feature>
<evidence type="ECO:0000313" key="4">
    <source>
        <dbReference type="Proteomes" id="UP000027002"/>
    </source>
</evidence>
<gene>
    <name evidence="3" type="ORF">UV8b_08116</name>
</gene>
<dbReference type="GeneID" id="66068893"/>
<organism evidence="3 4">
    <name type="scientific">Ustilaginoidea virens</name>
    <name type="common">Rice false smut fungus</name>
    <name type="synonym">Villosiclava virens</name>
    <dbReference type="NCBI Taxonomy" id="1159556"/>
    <lineage>
        <taxon>Eukaryota</taxon>
        <taxon>Fungi</taxon>
        <taxon>Dikarya</taxon>
        <taxon>Ascomycota</taxon>
        <taxon>Pezizomycotina</taxon>
        <taxon>Sordariomycetes</taxon>
        <taxon>Hypocreomycetidae</taxon>
        <taxon>Hypocreales</taxon>
        <taxon>Clavicipitaceae</taxon>
        <taxon>Ustilaginoidea</taxon>
    </lineage>
</organism>
<feature type="compositionally biased region" description="Polar residues" evidence="2">
    <location>
        <begin position="39"/>
        <end position="53"/>
    </location>
</feature>
<feature type="region of interest" description="Disordered" evidence="2">
    <location>
        <begin position="1"/>
        <end position="62"/>
    </location>
</feature>
<sequence>MRPHPRLAVPSLQIVAKPVSSKQEMASTRGTASAIPPGQQRSPRSPDAQNQPQPEAVPQRDGELKRLLDLQSDRTWCFVQYEQEGKREKKFQNDLSRCPPSSVESAPYVNILKHQVEQCQKNRKKYLEHINLLDSKFISASYKFLDKYVRSEEPVTQDNAVKREEVEARLEGFRAGLKSSFGKQLDDAVDKIKSSQSTLESENRGLKRSLEEEKERNDRLERRLELLDQKLNTLSRAHSGLSTEVASQQGQMDSEMAKWTIEQKEVLGRLEWLSLNTVGKADVSETLKELDSMMSSDDSSRASKQSQNMDNAPGCKTRAQLRKLADTVESIKSILHSNEADSSLPMIQNVQRDIKDCAKDIKTQSTQCAQMSEAIRSLEASLRSDKHSRQPASRASSASSNHKGPPDTTAPDVMEERLQRLSDSLASHIKADMQLKLNKVATEIGSFVDKERCKTQEAADKAEKSQVEAQSLRRDVDQLKGDFSSFTAWSRSQLAALDTGMQVCNDALTNLDARLRDASKESAEHLQALAVQLQVLHAWQANFTTKPLYRDIVEHINATLPKGIPRQVSALTDRISALEGMRRQDDEAEWRKRKLQHN</sequence>
<feature type="region of interest" description="Disordered" evidence="2">
    <location>
        <begin position="380"/>
        <end position="411"/>
    </location>
</feature>
<dbReference type="RefSeq" id="XP_043001548.1">
    <property type="nucleotide sequence ID" value="XM_043145613.1"/>
</dbReference>
<dbReference type="EMBL" id="CP072759">
    <property type="protein sequence ID" value="QUC23875.1"/>
    <property type="molecule type" value="Genomic_DNA"/>
</dbReference>
<dbReference type="AlphaFoldDB" id="A0A8E5HYA3"/>
<keyword evidence="1" id="KW-0175">Coiled coil</keyword>
<evidence type="ECO:0000256" key="2">
    <source>
        <dbReference type="SAM" id="MobiDB-lite"/>
    </source>
</evidence>
<accession>A0A8E5HYA3</accession>
<feature type="compositionally biased region" description="Polar residues" evidence="2">
    <location>
        <begin position="20"/>
        <end position="31"/>
    </location>
</feature>
<dbReference type="KEGG" id="uvi:66068893"/>
<dbReference type="OrthoDB" id="4959284at2759"/>
<feature type="coiled-coil region" evidence="1">
    <location>
        <begin position="462"/>
        <end position="521"/>
    </location>
</feature>
<protein>
    <submittedName>
        <fullName evidence="3">Uncharacterized protein</fullName>
    </submittedName>
</protein>
<dbReference type="Proteomes" id="UP000027002">
    <property type="component" value="Chromosome 7"/>
</dbReference>
<proteinExistence type="predicted"/>
<keyword evidence="4" id="KW-1185">Reference proteome</keyword>
<evidence type="ECO:0000313" key="3">
    <source>
        <dbReference type="EMBL" id="QUC23875.1"/>
    </source>
</evidence>
<feature type="region of interest" description="Disordered" evidence="2">
    <location>
        <begin position="291"/>
        <end position="316"/>
    </location>
</feature>
<reference evidence="3" key="1">
    <citation type="submission" date="2020-03" db="EMBL/GenBank/DDBJ databases">
        <title>A mixture of massive structural variations and highly conserved coding sequences in Ustilaginoidea virens genome.</title>
        <authorList>
            <person name="Zhang K."/>
            <person name="Zhao Z."/>
            <person name="Zhang Z."/>
            <person name="Li Y."/>
            <person name="Hsiang T."/>
            <person name="Sun W."/>
        </authorList>
    </citation>
    <scope>NUCLEOTIDE SEQUENCE</scope>
    <source>
        <strain evidence="3">UV-8b</strain>
    </source>
</reference>
<name>A0A8E5HYA3_USTVR</name>